<evidence type="ECO:0000313" key="3">
    <source>
        <dbReference type="Proteomes" id="UP001316184"/>
    </source>
</evidence>
<sequence>MSRLLLVVVAVTWLISGCGAGASDGPERPDYTPVPDHKLISQVAALPGVERADLSYNDAWPEHSYIATITLSSDADAQLVLDTIYAKLWQGRPGAGILVEAQQNGSVVRLDAFGGKPTTRIALEKRYGPQPGSGTPPTD</sequence>
<proteinExistence type="predicted"/>
<protein>
    <recommendedName>
        <fullName evidence="4">Lipoprotein</fullName>
    </recommendedName>
</protein>
<gene>
    <name evidence="2" type="ORF">NQV15_16925</name>
</gene>
<reference evidence="2 3" key="1">
    <citation type="submission" date="2022-08" db="EMBL/GenBank/DDBJ databases">
        <title>novel species in genus Aeromicrobium.</title>
        <authorList>
            <person name="Ye L."/>
        </authorList>
    </citation>
    <scope>NUCLEOTIDE SEQUENCE [LARGE SCALE GENOMIC DNA]</scope>
    <source>
        <strain evidence="3">zg-Y1379</strain>
    </source>
</reference>
<evidence type="ECO:0000313" key="2">
    <source>
        <dbReference type="EMBL" id="UUP13511.1"/>
    </source>
</evidence>
<feature type="signal peptide" evidence="1">
    <location>
        <begin position="1"/>
        <end position="22"/>
    </location>
</feature>
<accession>A0ABY5MCH9</accession>
<keyword evidence="3" id="KW-1185">Reference proteome</keyword>
<feature type="chain" id="PRO_5045228732" description="Lipoprotein" evidence="1">
    <location>
        <begin position="23"/>
        <end position="139"/>
    </location>
</feature>
<dbReference type="EMBL" id="CP102173">
    <property type="protein sequence ID" value="UUP13511.1"/>
    <property type="molecule type" value="Genomic_DNA"/>
</dbReference>
<evidence type="ECO:0008006" key="4">
    <source>
        <dbReference type="Google" id="ProtNLM"/>
    </source>
</evidence>
<dbReference type="PROSITE" id="PS51257">
    <property type="entry name" value="PROKAR_LIPOPROTEIN"/>
    <property type="match status" value="1"/>
</dbReference>
<evidence type="ECO:0000256" key="1">
    <source>
        <dbReference type="SAM" id="SignalP"/>
    </source>
</evidence>
<dbReference type="RefSeq" id="WP_232403604.1">
    <property type="nucleotide sequence ID" value="NZ_CP102173.1"/>
</dbReference>
<name>A0ABY5MCH9_9ACTN</name>
<keyword evidence="1" id="KW-0732">Signal</keyword>
<organism evidence="2 3">
    <name type="scientific">Aeromicrobium wangtongii</name>
    <dbReference type="NCBI Taxonomy" id="2969247"/>
    <lineage>
        <taxon>Bacteria</taxon>
        <taxon>Bacillati</taxon>
        <taxon>Actinomycetota</taxon>
        <taxon>Actinomycetes</taxon>
        <taxon>Propionibacteriales</taxon>
        <taxon>Nocardioidaceae</taxon>
        <taxon>Aeromicrobium</taxon>
    </lineage>
</organism>
<dbReference type="Proteomes" id="UP001316184">
    <property type="component" value="Chromosome"/>
</dbReference>